<dbReference type="InterPro" id="IPR017887">
    <property type="entry name" value="TF_TCP_subgr"/>
</dbReference>
<feature type="compositionally biased region" description="Basic and acidic residues" evidence="6">
    <location>
        <begin position="12"/>
        <end position="23"/>
    </location>
</feature>
<keyword evidence="3" id="KW-0238">DNA-binding</keyword>
<feature type="region of interest" description="Disordered" evidence="6">
    <location>
        <begin position="1"/>
        <end position="64"/>
    </location>
</feature>
<gene>
    <name evidence="8" type="primary">TCP9</name>
</gene>
<dbReference type="EMBL" id="MT454801">
    <property type="protein sequence ID" value="QPP19127.1"/>
    <property type="molecule type" value="mRNA"/>
</dbReference>
<feature type="domain" description="TCP" evidence="7">
    <location>
        <begin position="54"/>
        <end position="108"/>
    </location>
</feature>
<evidence type="ECO:0000256" key="3">
    <source>
        <dbReference type="ARBA" id="ARBA00023125"/>
    </source>
</evidence>
<keyword evidence="2" id="KW-0805">Transcription regulation</keyword>
<sequence>MATPTSIPLITLKEEDHDMEEKPTFPPIGLAPTPLQTVQPPAPAVAPPPRRSSTKDRHTRVEGRGRRIRMPSTCAARVFQLTRELGHKSDGETIRWLLEQAEPSIIAATGTGTIPAIAMSVNGALKIPTTSSTAATAAKDDDGQTDRKRKRPTNSEFVDIKTLSNKISDTNNNLTTANPAIISTSSSISAPLLSTVPTPAHALVPLITMWTIPAAPPNANASPTFLIIPQAAQNGPPLVNISAAAGPISAVFAAVQPGGTNIAQPPTVAEGNLQSLPSSSPASCTTVIEKSQQRLRC</sequence>
<dbReference type="PANTHER" id="PTHR31072">
    <property type="entry name" value="TRANSCRIPTION FACTOR TCP4-RELATED"/>
    <property type="match status" value="1"/>
</dbReference>
<dbReference type="AlphaFoldDB" id="A0A7T1TSV9"/>
<protein>
    <submittedName>
        <fullName evidence="8">Teosinte branched 1 cycloidea and PCF transcription factor 9</fullName>
    </submittedName>
</protein>
<feature type="region of interest" description="Disordered" evidence="6">
    <location>
        <begin position="130"/>
        <end position="155"/>
    </location>
</feature>
<comment type="subcellular location">
    <subcellularLocation>
        <location evidence="1">Nucleus</location>
    </subcellularLocation>
</comment>
<dbReference type="Pfam" id="PF03634">
    <property type="entry name" value="TCP"/>
    <property type="match status" value="1"/>
</dbReference>
<dbReference type="GO" id="GO:0003700">
    <property type="term" value="F:DNA-binding transcription factor activity"/>
    <property type="evidence" value="ECO:0007669"/>
    <property type="project" value="InterPro"/>
</dbReference>
<evidence type="ECO:0000259" key="7">
    <source>
        <dbReference type="PROSITE" id="PS51369"/>
    </source>
</evidence>
<dbReference type="PROSITE" id="PS51369">
    <property type="entry name" value="TCP"/>
    <property type="match status" value="1"/>
</dbReference>
<name>A0A7T1TSV9_9LAMI</name>
<dbReference type="InterPro" id="IPR005333">
    <property type="entry name" value="Transcription_factor_TCP"/>
</dbReference>
<dbReference type="PANTHER" id="PTHR31072:SF246">
    <property type="entry name" value="TRANSCRIPTION FACTOR, TCP-RELATED"/>
    <property type="match status" value="1"/>
</dbReference>
<reference evidence="8" key="1">
    <citation type="submission" date="2020-05" db="EMBL/GenBank/DDBJ databases">
        <title>TCP transcription factor interacted with DELLA protein involved in growth and development and response to drought stress in Fraxinus mandshurica.</title>
        <authorList>
            <person name="Liang N."/>
            <person name="Zhan Y."/>
        </authorList>
    </citation>
    <scope>NUCLEOTIDE SEQUENCE</scope>
</reference>
<evidence type="ECO:0000256" key="6">
    <source>
        <dbReference type="SAM" id="MobiDB-lite"/>
    </source>
</evidence>
<feature type="compositionally biased region" description="Pro residues" evidence="6">
    <location>
        <begin position="40"/>
        <end position="50"/>
    </location>
</feature>
<dbReference type="GO" id="GO:0043565">
    <property type="term" value="F:sequence-specific DNA binding"/>
    <property type="evidence" value="ECO:0007669"/>
    <property type="project" value="TreeGrafter"/>
</dbReference>
<evidence type="ECO:0000256" key="1">
    <source>
        <dbReference type="ARBA" id="ARBA00004123"/>
    </source>
</evidence>
<organism evidence="8">
    <name type="scientific">Fraxinus mandshurica</name>
    <dbReference type="NCBI Taxonomy" id="56029"/>
    <lineage>
        <taxon>Eukaryota</taxon>
        <taxon>Viridiplantae</taxon>
        <taxon>Streptophyta</taxon>
        <taxon>Embryophyta</taxon>
        <taxon>Tracheophyta</taxon>
        <taxon>Spermatophyta</taxon>
        <taxon>Magnoliopsida</taxon>
        <taxon>eudicotyledons</taxon>
        <taxon>Gunneridae</taxon>
        <taxon>Pentapetalae</taxon>
        <taxon>asterids</taxon>
        <taxon>lamiids</taxon>
        <taxon>Lamiales</taxon>
        <taxon>Oleaceae</taxon>
        <taxon>Oleeae</taxon>
        <taxon>Fraxinus</taxon>
    </lineage>
</organism>
<evidence type="ECO:0000256" key="2">
    <source>
        <dbReference type="ARBA" id="ARBA00023015"/>
    </source>
</evidence>
<accession>A0A7T1TSV9</accession>
<feature type="compositionally biased region" description="Basic and acidic residues" evidence="6">
    <location>
        <begin position="53"/>
        <end position="64"/>
    </location>
</feature>
<keyword evidence="5" id="KW-0539">Nucleus</keyword>
<dbReference type="GO" id="GO:0005634">
    <property type="term" value="C:nucleus"/>
    <property type="evidence" value="ECO:0007669"/>
    <property type="project" value="UniProtKB-SubCell"/>
</dbReference>
<feature type="compositionally biased region" description="Low complexity" evidence="6">
    <location>
        <begin position="30"/>
        <end position="39"/>
    </location>
</feature>
<evidence type="ECO:0000256" key="4">
    <source>
        <dbReference type="ARBA" id="ARBA00023163"/>
    </source>
</evidence>
<keyword evidence="4" id="KW-0804">Transcription</keyword>
<evidence type="ECO:0000256" key="5">
    <source>
        <dbReference type="ARBA" id="ARBA00023242"/>
    </source>
</evidence>
<evidence type="ECO:0000313" key="8">
    <source>
        <dbReference type="EMBL" id="QPP19127.1"/>
    </source>
</evidence>
<proteinExistence type="evidence at transcript level"/>